<dbReference type="EMBL" id="JBCNJP010000014">
    <property type="protein sequence ID" value="KAK9068097.1"/>
    <property type="molecule type" value="Genomic_DNA"/>
</dbReference>
<evidence type="ECO:0000256" key="4">
    <source>
        <dbReference type="ARBA" id="ARBA00022723"/>
    </source>
</evidence>
<evidence type="ECO:0000256" key="1">
    <source>
        <dbReference type="ARBA" id="ARBA00005143"/>
    </source>
</evidence>
<dbReference type="CDD" id="cd07938">
    <property type="entry name" value="DRE_TIM_HMGL"/>
    <property type="match status" value="1"/>
</dbReference>
<dbReference type="InterPro" id="IPR043594">
    <property type="entry name" value="HMGL"/>
</dbReference>
<comment type="catalytic activity">
    <reaction evidence="6">
        <text>(3S)-3-hydroxy-3-methylglutaryl-CoA = acetoacetate + acetyl-CoA</text>
        <dbReference type="Rhea" id="RHEA:24404"/>
        <dbReference type="ChEBI" id="CHEBI:13705"/>
        <dbReference type="ChEBI" id="CHEBI:43074"/>
        <dbReference type="ChEBI" id="CHEBI:57288"/>
        <dbReference type="EC" id="4.1.3.4"/>
    </reaction>
</comment>
<dbReference type="GO" id="GO:0046951">
    <property type="term" value="P:ketone body biosynthetic process"/>
    <property type="evidence" value="ECO:0007669"/>
    <property type="project" value="TreeGrafter"/>
</dbReference>
<evidence type="ECO:0000313" key="8">
    <source>
        <dbReference type="EMBL" id="KAK9068097.1"/>
    </source>
</evidence>
<reference evidence="8 10" key="1">
    <citation type="submission" date="2024-04" db="EMBL/GenBank/DDBJ databases">
        <title>The reference genome of an endangered Asteraceae, Deinandra increscens subsp. villosa, native to the Central Coast of California.</title>
        <authorList>
            <person name="Guilliams M."/>
            <person name="Hasenstab-Lehman K."/>
            <person name="Meyer R."/>
            <person name="Mcevoy S."/>
        </authorList>
    </citation>
    <scope>NUCLEOTIDE SEQUENCE [LARGE SCALE GENOMIC DNA]</scope>
    <source>
        <tissue evidence="8">Leaf</tissue>
    </source>
</reference>
<keyword evidence="4" id="KW-0479">Metal-binding</keyword>
<comment type="caution">
    <text evidence="8">The sequence shown here is derived from an EMBL/GenBank/DDBJ whole genome shotgun (WGS) entry which is preliminary data.</text>
</comment>
<dbReference type="FunFam" id="3.20.20.70:FF:000038">
    <property type="entry name" value="Hydroxymethylglutaryl-CoA lyase, mitochondrial"/>
    <property type="match status" value="1"/>
</dbReference>
<dbReference type="Gene3D" id="3.20.20.70">
    <property type="entry name" value="Aldolase class I"/>
    <property type="match status" value="1"/>
</dbReference>
<dbReference type="GO" id="GO:0004419">
    <property type="term" value="F:hydroxymethylglutaryl-CoA lyase activity"/>
    <property type="evidence" value="ECO:0007669"/>
    <property type="project" value="UniProtKB-EC"/>
</dbReference>
<keyword evidence="5" id="KW-0456">Lyase</keyword>
<sequence length="410" mass="44322">MSSLEEPLGLDKLPSLSTIDLSRRFSSNRCSTSGEENGFGYCWVEGKTCGSFNSYKEDFKEYRREAFVRRHHKRETTHNESENWYPSRHTANLQQSSCCNDTGPKDITNKIFKGMPSYVKIVEVGPRDGLQNEKNMVPTSVKIELIQRLISTGLSVVEATSFVSPKWVPQLADAKDVVEAVKTLEGARLPVLTPNLKGFEAAVAAGAKEIAVFASASESFSKANINCTIEESLARYRDIVNASTKLSIPVRGYVSCVVGCPVEGAISPSKVAYVAKQLHDMGCIEISLGDTIGIGTPGTVVPMLEAVMEVVPVEKLAVHFHDTYGQSLPNILVSLQMGISVVDSSVAGLGGCPYAKGASGNVATEDVVYMLNGLGITTNVDMRKLLQTGDFICKYLGRPSGSKVAVAYKM</sequence>
<dbReference type="PANTHER" id="PTHR42738">
    <property type="entry name" value="HYDROXYMETHYLGLUTARYL-COA LYASE"/>
    <property type="match status" value="1"/>
</dbReference>
<dbReference type="AlphaFoldDB" id="A0AAP0H1B0"/>
<dbReference type="Pfam" id="PF00682">
    <property type="entry name" value="HMGL-like"/>
    <property type="match status" value="1"/>
</dbReference>
<dbReference type="GO" id="GO:0006552">
    <property type="term" value="P:L-leucine catabolic process"/>
    <property type="evidence" value="ECO:0007669"/>
    <property type="project" value="TreeGrafter"/>
</dbReference>
<dbReference type="GO" id="GO:0005739">
    <property type="term" value="C:mitochondrion"/>
    <property type="evidence" value="ECO:0007669"/>
    <property type="project" value="TreeGrafter"/>
</dbReference>
<dbReference type="InterPro" id="IPR000891">
    <property type="entry name" value="PYR_CT"/>
</dbReference>
<evidence type="ECO:0000259" key="7">
    <source>
        <dbReference type="PROSITE" id="PS50991"/>
    </source>
</evidence>
<dbReference type="InterPro" id="IPR013785">
    <property type="entry name" value="Aldolase_TIM"/>
</dbReference>
<dbReference type="PROSITE" id="PS50991">
    <property type="entry name" value="PYR_CT"/>
    <property type="match status" value="1"/>
</dbReference>
<dbReference type="EC" id="4.1.3.4" evidence="3"/>
<feature type="domain" description="Pyruvate carboxyltransferase" evidence="7">
    <location>
        <begin position="119"/>
        <end position="386"/>
    </location>
</feature>
<name>A0AAP0H1B0_9ASTR</name>
<evidence type="ECO:0000256" key="5">
    <source>
        <dbReference type="ARBA" id="ARBA00023239"/>
    </source>
</evidence>
<dbReference type="PROSITE" id="PS01062">
    <property type="entry name" value="HMG_COA_LYASE"/>
    <property type="match status" value="1"/>
</dbReference>
<evidence type="ECO:0000313" key="10">
    <source>
        <dbReference type="Proteomes" id="UP001408789"/>
    </source>
</evidence>
<organism evidence="8 10">
    <name type="scientific">Deinandra increscens subsp. villosa</name>
    <dbReference type="NCBI Taxonomy" id="3103831"/>
    <lineage>
        <taxon>Eukaryota</taxon>
        <taxon>Viridiplantae</taxon>
        <taxon>Streptophyta</taxon>
        <taxon>Embryophyta</taxon>
        <taxon>Tracheophyta</taxon>
        <taxon>Spermatophyta</taxon>
        <taxon>Magnoliopsida</taxon>
        <taxon>eudicotyledons</taxon>
        <taxon>Gunneridae</taxon>
        <taxon>Pentapetalae</taxon>
        <taxon>asterids</taxon>
        <taxon>campanulids</taxon>
        <taxon>Asterales</taxon>
        <taxon>Asteraceae</taxon>
        <taxon>Asteroideae</taxon>
        <taxon>Heliantheae alliance</taxon>
        <taxon>Madieae</taxon>
        <taxon>Madiinae</taxon>
        <taxon>Deinandra</taxon>
    </lineage>
</organism>
<dbReference type="EMBL" id="JBCNJP010000014">
    <property type="protein sequence ID" value="KAK9068101.1"/>
    <property type="molecule type" value="Genomic_DNA"/>
</dbReference>
<accession>A0AAP0H1B0</accession>
<dbReference type="SUPFAM" id="SSF51569">
    <property type="entry name" value="Aldolase"/>
    <property type="match status" value="1"/>
</dbReference>
<dbReference type="InterPro" id="IPR000138">
    <property type="entry name" value="HMG_CoA_lyase_AS"/>
</dbReference>
<evidence type="ECO:0000313" key="9">
    <source>
        <dbReference type="EMBL" id="KAK9068101.1"/>
    </source>
</evidence>
<comment type="similarity">
    <text evidence="2">Belongs to the HMG-CoA lyase family.</text>
</comment>
<proteinExistence type="inferred from homology"/>
<dbReference type="GO" id="GO:0046872">
    <property type="term" value="F:metal ion binding"/>
    <property type="evidence" value="ECO:0007669"/>
    <property type="project" value="UniProtKB-KW"/>
</dbReference>
<dbReference type="NCBIfam" id="NF004283">
    <property type="entry name" value="PRK05692.1"/>
    <property type="match status" value="1"/>
</dbReference>
<dbReference type="Proteomes" id="UP001408789">
    <property type="component" value="Unassembled WGS sequence"/>
</dbReference>
<dbReference type="PANTHER" id="PTHR42738:SF7">
    <property type="entry name" value="HYDROXYMETHYLGLUTARYL-COA LYASE"/>
    <property type="match status" value="1"/>
</dbReference>
<evidence type="ECO:0000256" key="2">
    <source>
        <dbReference type="ARBA" id="ARBA00009405"/>
    </source>
</evidence>
<evidence type="ECO:0000256" key="6">
    <source>
        <dbReference type="ARBA" id="ARBA00049877"/>
    </source>
</evidence>
<evidence type="ECO:0000256" key="3">
    <source>
        <dbReference type="ARBA" id="ARBA00012910"/>
    </source>
</evidence>
<gene>
    <name evidence="8" type="ORF">SSX86_012208</name>
    <name evidence="9" type="ORF">SSX86_012212</name>
</gene>
<keyword evidence="10" id="KW-1185">Reference proteome</keyword>
<protein>
    <recommendedName>
        <fullName evidence="3">hydroxymethylglutaryl-CoA lyase</fullName>
        <ecNumber evidence="3">4.1.3.4</ecNumber>
    </recommendedName>
</protein>
<comment type="pathway">
    <text evidence="1">Metabolic intermediate metabolism; (S)-3-hydroxy-3-methylglutaryl-CoA degradation; acetoacetate from (S)-3-hydroxy-3-methylglutaryl-CoA: step 1/1.</text>
</comment>